<proteinExistence type="inferred from homology"/>
<dbReference type="PANTHER" id="PTHR34217:SF1">
    <property type="entry name" value="CARBOXYPEPTIDASE 1"/>
    <property type="match status" value="1"/>
</dbReference>
<dbReference type="GO" id="GO:0006508">
    <property type="term" value="P:proteolysis"/>
    <property type="evidence" value="ECO:0007669"/>
    <property type="project" value="UniProtKB-KW"/>
</dbReference>
<dbReference type="SUPFAM" id="SSF55486">
    <property type="entry name" value="Metalloproteases ('zincins'), catalytic domain"/>
    <property type="match status" value="1"/>
</dbReference>
<gene>
    <name evidence="9" type="ORF">B7R76_04220</name>
</gene>
<protein>
    <recommendedName>
        <fullName evidence="11">Oligoendopeptidase, pepF/M3 family</fullName>
    </recommendedName>
</protein>
<evidence type="ECO:0008006" key="11">
    <source>
        <dbReference type="Google" id="ProtNLM"/>
    </source>
</evidence>
<evidence type="ECO:0000259" key="7">
    <source>
        <dbReference type="Pfam" id="PF01432"/>
    </source>
</evidence>
<keyword evidence="1 6" id="KW-0645">Protease</keyword>
<dbReference type="InterPro" id="IPR013647">
    <property type="entry name" value="OligopepF_N_dom"/>
</dbReference>
<feature type="domain" description="Oligopeptidase F N-terminal" evidence="8">
    <location>
        <begin position="111"/>
        <end position="169"/>
    </location>
</feature>
<dbReference type="Gene3D" id="1.20.140.70">
    <property type="entry name" value="Oligopeptidase f, N-terminal domain"/>
    <property type="match status" value="1"/>
</dbReference>
<evidence type="ECO:0000313" key="9">
    <source>
        <dbReference type="EMBL" id="PNH18769.1"/>
    </source>
</evidence>
<keyword evidence="3 6" id="KW-0378">Hydrolase</keyword>
<dbReference type="InterPro" id="IPR001567">
    <property type="entry name" value="Pept_M3A_M3B_dom"/>
</dbReference>
<organism evidence="9 10">
    <name type="scientific">Mageeibacillus indolicus</name>
    <dbReference type="NCBI Taxonomy" id="884684"/>
    <lineage>
        <taxon>Bacteria</taxon>
        <taxon>Bacillati</taxon>
        <taxon>Bacillota</taxon>
        <taxon>Clostridia</taxon>
        <taxon>Eubacteriales</taxon>
        <taxon>Oscillospiraceae</taxon>
        <taxon>Mageeibacillus</taxon>
    </lineage>
</organism>
<evidence type="ECO:0000259" key="8">
    <source>
        <dbReference type="Pfam" id="PF08439"/>
    </source>
</evidence>
<comment type="similarity">
    <text evidence="6">Belongs to the peptidase M3 family.</text>
</comment>
<sequence>MNEKWSLDALYTGLDSAKFKADWQELRELIAANRNLSDPATTVAAIKARLQVFSRLSVLANSLEGYLYLRTSADTSDIEAENLLEQIQTACNELKPAEVAFCRSIAAFTPWEDLITDPDLADLKYYLERKRAESKYLLSSEEEELAAGLNMAGGNAWSALFDQLTANLQMDFQGKKCTLADIRNYAYDSEASVREAAYRAELASYKEIAVPVSFALNSIKKQAKFMSRRRGFASPLDEAVFDSFMSRETLDALLGAIRERLPLFRRYLKAKAKYLGHSGALPWWDLFAPLGRTNHTYTLDEAKDLLVKAFNKLHPPIAELMRRAFDEAWIDFWPRPGKVGGAFCSNLPQIKQSRILTNFNGSFDAVDTLAHELGHAYHGYRIQNHLPLNWDYSMPVAETASTFNETHLTLMSLADTDDREEKLAILEGVLCNTCQTVVDIYSRFLFEEAVFDTCDRGRLTVEECCETMHKAQLEAYGEAIIPETLHPYMWACKGHYYSSYMGYYNFPYAFGALLAIGLYSRYQAEGAAFMPKYDQFLTMTTVASAEDTARSVGIDLTNQEFWLNGLDTFGTFVEQFEELVWKIY</sequence>
<comment type="cofactor">
    <cofactor evidence="6">
        <name>Zn(2+)</name>
        <dbReference type="ChEBI" id="CHEBI:29105"/>
    </cofactor>
    <text evidence="6">Binds 1 zinc ion.</text>
</comment>
<name>A0A2J8B1X7_9FIRM</name>
<dbReference type="EMBL" id="NBZD01000002">
    <property type="protein sequence ID" value="PNH18769.1"/>
    <property type="molecule type" value="Genomic_DNA"/>
</dbReference>
<evidence type="ECO:0000313" key="10">
    <source>
        <dbReference type="Proteomes" id="UP000236394"/>
    </source>
</evidence>
<evidence type="ECO:0000256" key="2">
    <source>
        <dbReference type="ARBA" id="ARBA00022723"/>
    </source>
</evidence>
<dbReference type="RefSeq" id="WP_102892455.1">
    <property type="nucleotide sequence ID" value="NZ_NBZD01000002.1"/>
</dbReference>
<evidence type="ECO:0000256" key="5">
    <source>
        <dbReference type="ARBA" id="ARBA00023049"/>
    </source>
</evidence>
<feature type="domain" description="Peptidase M3A/M3B catalytic" evidence="7">
    <location>
        <begin position="185"/>
        <end position="566"/>
    </location>
</feature>
<accession>A0A2J8B1X7</accession>
<dbReference type="GO" id="GO:0004181">
    <property type="term" value="F:metallocarboxypeptidase activity"/>
    <property type="evidence" value="ECO:0007669"/>
    <property type="project" value="InterPro"/>
</dbReference>
<keyword evidence="4 6" id="KW-0862">Zinc</keyword>
<evidence type="ECO:0000256" key="6">
    <source>
        <dbReference type="RuleBase" id="RU003435"/>
    </source>
</evidence>
<dbReference type="CDD" id="cd09607">
    <property type="entry name" value="M3B_PepF"/>
    <property type="match status" value="1"/>
</dbReference>
<dbReference type="AlphaFoldDB" id="A0A2J8B1X7"/>
<dbReference type="InterPro" id="IPR042088">
    <property type="entry name" value="OligoPept_F_C"/>
</dbReference>
<dbReference type="GO" id="GO:0004222">
    <property type="term" value="F:metalloendopeptidase activity"/>
    <property type="evidence" value="ECO:0007669"/>
    <property type="project" value="InterPro"/>
</dbReference>
<dbReference type="Pfam" id="PF08439">
    <property type="entry name" value="Peptidase_M3_N"/>
    <property type="match status" value="1"/>
</dbReference>
<comment type="caution">
    <text evidence="9">The sequence shown here is derived from an EMBL/GenBank/DDBJ whole genome shotgun (WGS) entry which is preliminary data.</text>
</comment>
<dbReference type="Gene3D" id="1.10.1370.20">
    <property type="entry name" value="Oligoendopeptidase f, C-terminal domain"/>
    <property type="match status" value="1"/>
</dbReference>
<keyword evidence="2 6" id="KW-0479">Metal-binding</keyword>
<dbReference type="GO" id="GO:0046872">
    <property type="term" value="F:metal ion binding"/>
    <property type="evidence" value="ECO:0007669"/>
    <property type="project" value="UniProtKB-UniRule"/>
</dbReference>
<keyword evidence="5 6" id="KW-0482">Metalloprotease</keyword>
<evidence type="ECO:0000256" key="1">
    <source>
        <dbReference type="ARBA" id="ARBA00022670"/>
    </source>
</evidence>
<dbReference type="InterPro" id="IPR001333">
    <property type="entry name" value="Peptidase_M32_Taq"/>
</dbReference>
<dbReference type="Pfam" id="PF01432">
    <property type="entry name" value="Peptidase_M3"/>
    <property type="match status" value="1"/>
</dbReference>
<reference evidence="10" key="1">
    <citation type="submission" date="2017-04" db="EMBL/GenBank/DDBJ databases">
        <authorList>
            <person name="Bumgarner R.E."/>
            <person name="Fredricks D.N."/>
            <person name="Srinivasan S."/>
        </authorList>
    </citation>
    <scope>NUCLEOTIDE SEQUENCE [LARGE SCALE GENOMIC DNA]</scope>
    <source>
        <strain evidence="10">KA00405</strain>
    </source>
</reference>
<evidence type="ECO:0000256" key="4">
    <source>
        <dbReference type="ARBA" id="ARBA00022833"/>
    </source>
</evidence>
<evidence type="ECO:0000256" key="3">
    <source>
        <dbReference type="ARBA" id="ARBA00022801"/>
    </source>
</evidence>
<dbReference type="Proteomes" id="UP000236394">
    <property type="component" value="Unassembled WGS sequence"/>
</dbReference>
<dbReference type="PANTHER" id="PTHR34217">
    <property type="entry name" value="METAL-DEPENDENT CARBOXYPEPTIDASE"/>
    <property type="match status" value="1"/>
</dbReference>
<dbReference type="InterPro" id="IPR034006">
    <property type="entry name" value="M3B_PepF_2"/>
</dbReference>